<comment type="caution">
    <text evidence="1">The sequence shown here is derived from an EMBL/GenBank/DDBJ whole genome shotgun (WGS) entry which is preliminary data.</text>
</comment>
<name>A0ACC6Q702_9ACTN</name>
<accession>A0ACC6Q702</accession>
<reference evidence="1" key="1">
    <citation type="submission" date="2024-03" db="EMBL/GenBank/DDBJ databases">
        <title>Novel Streptomyces species of biotechnological and ecological value are a feature of Machair soil.</title>
        <authorList>
            <person name="Prole J.R."/>
            <person name="Goodfellow M."/>
            <person name="Allenby N."/>
            <person name="Ward A.C."/>
        </authorList>
    </citation>
    <scope>NUCLEOTIDE SEQUENCE</scope>
    <source>
        <strain evidence="1">MS2.AVA.5</strain>
    </source>
</reference>
<evidence type="ECO:0000313" key="1">
    <source>
        <dbReference type="EMBL" id="MEJ8639392.1"/>
    </source>
</evidence>
<keyword evidence="2" id="KW-1185">Reference proteome</keyword>
<evidence type="ECO:0000313" key="2">
    <source>
        <dbReference type="Proteomes" id="UP001377168"/>
    </source>
</evidence>
<proteinExistence type="predicted"/>
<gene>
    <name evidence="1" type="ORF">WKI67_39225</name>
</gene>
<protein>
    <submittedName>
        <fullName evidence="1">Uncharacterized protein</fullName>
    </submittedName>
</protein>
<sequence length="73" mass="8149">MAALRALPQMPPNLLVQVRLTRRSQGQLHEVRRIEVLRHRLLLRADENEGPVRIARRGGPAGSGPARTPQRGT</sequence>
<dbReference type="Proteomes" id="UP001377168">
    <property type="component" value="Unassembled WGS sequence"/>
</dbReference>
<dbReference type="EMBL" id="JBBKAJ010000022">
    <property type="protein sequence ID" value="MEJ8639392.1"/>
    <property type="molecule type" value="Genomic_DNA"/>
</dbReference>
<organism evidence="1 2">
    <name type="scientific">Streptomyces achmelvichensis</name>
    <dbReference type="NCBI Taxonomy" id="3134111"/>
    <lineage>
        <taxon>Bacteria</taxon>
        <taxon>Bacillati</taxon>
        <taxon>Actinomycetota</taxon>
        <taxon>Actinomycetes</taxon>
        <taxon>Kitasatosporales</taxon>
        <taxon>Streptomycetaceae</taxon>
        <taxon>Streptomyces</taxon>
    </lineage>
</organism>